<name>A0A6C0C7Y7_9ZZZZ</name>
<accession>A0A6C0C7Y7</accession>
<protein>
    <recommendedName>
        <fullName evidence="2">Glycosyltransferase</fullName>
    </recommendedName>
</protein>
<dbReference type="AlphaFoldDB" id="A0A6C0C7Y7"/>
<sequence length="318" mass="37902">MVFNLVYMAKPIYGGWVTMTAHLSLKYNYPLFKITKRSEKGKRNFGYNIEYQNLNINDLLKLDNILITALDKHYYEFLHLFPDNTNIIIHDPNDYKNKDVIEFLKRSNVFTIRESVNKHLLETHNIKSIFKYHPFFEYNKNSFKNNTNDPCISISRIDFDKHTDIILKSNPLIKDECNKIKIYGKENRLYVNFKLKDLNFPEYWKGKYDKTLPMSYEDRDMLNNCKYVVDMSIIKNDGGGTQYTFLEAIYQNCILILHKEWVEKGELFKDKYNCYVIGYTDCIEQELADIINSENIELDKQILMNSKEIMNNNINVLW</sequence>
<dbReference type="EMBL" id="MN739345">
    <property type="protein sequence ID" value="QHS99633.1"/>
    <property type="molecule type" value="Genomic_DNA"/>
</dbReference>
<reference evidence="1" key="1">
    <citation type="journal article" date="2020" name="Nature">
        <title>Giant virus diversity and host interactions through global metagenomics.</title>
        <authorList>
            <person name="Schulz F."/>
            <person name="Roux S."/>
            <person name="Paez-Espino D."/>
            <person name="Jungbluth S."/>
            <person name="Walsh D.A."/>
            <person name="Denef V.J."/>
            <person name="McMahon K.D."/>
            <person name="Konstantinidis K.T."/>
            <person name="Eloe-Fadrosh E.A."/>
            <person name="Kyrpides N.C."/>
            <person name="Woyke T."/>
        </authorList>
    </citation>
    <scope>NUCLEOTIDE SEQUENCE</scope>
    <source>
        <strain evidence="1">GVMAG-M-3300020187-37</strain>
    </source>
</reference>
<evidence type="ECO:0008006" key="2">
    <source>
        <dbReference type="Google" id="ProtNLM"/>
    </source>
</evidence>
<proteinExistence type="predicted"/>
<evidence type="ECO:0000313" key="1">
    <source>
        <dbReference type="EMBL" id="QHS99633.1"/>
    </source>
</evidence>
<organism evidence="1">
    <name type="scientific">viral metagenome</name>
    <dbReference type="NCBI Taxonomy" id="1070528"/>
    <lineage>
        <taxon>unclassified sequences</taxon>
        <taxon>metagenomes</taxon>
        <taxon>organismal metagenomes</taxon>
    </lineage>
</organism>